<sequence length="364" mass="43382">MSSPPPNRTRISLFKLPHVIQSEIYANWELTEIFHFSTLSKRTTSISKSIRKQTLGMHISPFNNFSQVDLVTRDSENRIVKSWRLHFVPFTGSEWFYKGNFHYPVYFKNSCENFVFLVVQLQEVFEVKHETLRLEIGEEWNAEKMKPYVEWMNGFNWESGKIPSLNVVAKDEPSLKFLLENMTRDVGRMEIQTTYSERCQFSSVNFKMDVLTGSGKDWLDREMMRSMDAIRMDFYQTDLTNLDMNQFLRSWKEGTSNGRIQEIRLPLKERVKWRTMLEGLDAELGDFRTARKTFRFTNDNQLYQLQYEIEECARISRVWNLEQSDEEDEIEDVVVLEEGAQPMHIALQKDRRKQGRRHIFMIVW</sequence>
<keyword evidence="3" id="KW-1185">Reference proteome</keyword>
<protein>
    <recommendedName>
        <fullName evidence="1">Sdz-33 F-box domain-containing protein</fullName>
    </recommendedName>
</protein>
<gene>
    <name evidence="2" type="ORF">L5515_002658</name>
</gene>
<accession>A0AAE9E882</accession>
<dbReference type="Pfam" id="PF07735">
    <property type="entry name" value="FBA_2"/>
    <property type="match status" value="1"/>
</dbReference>
<evidence type="ECO:0000313" key="3">
    <source>
        <dbReference type="Proteomes" id="UP000829354"/>
    </source>
</evidence>
<proteinExistence type="predicted"/>
<dbReference type="Proteomes" id="UP000829354">
    <property type="component" value="Chromosome I"/>
</dbReference>
<dbReference type="PANTHER" id="PTHR21503:SF8">
    <property type="entry name" value="F-BOX ASSOCIATED DOMAIN-CONTAINING PROTEIN-RELATED"/>
    <property type="match status" value="1"/>
</dbReference>
<dbReference type="InterPro" id="IPR012885">
    <property type="entry name" value="F-box_Sdz-33"/>
</dbReference>
<name>A0AAE9E882_CAEBR</name>
<evidence type="ECO:0000313" key="2">
    <source>
        <dbReference type="EMBL" id="UMM15095.1"/>
    </source>
</evidence>
<dbReference type="PANTHER" id="PTHR21503">
    <property type="entry name" value="F-BOX-CONTAINING HYPOTHETICAL PROTEIN C.ELEGANS"/>
    <property type="match status" value="1"/>
</dbReference>
<organism evidence="2 3">
    <name type="scientific">Caenorhabditis briggsae</name>
    <dbReference type="NCBI Taxonomy" id="6238"/>
    <lineage>
        <taxon>Eukaryota</taxon>
        <taxon>Metazoa</taxon>
        <taxon>Ecdysozoa</taxon>
        <taxon>Nematoda</taxon>
        <taxon>Chromadorea</taxon>
        <taxon>Rhabditida</taxon>
        <taxon>Rhabditina</taxon>
        <taxon>Rhabditomorpha</taxon>
        <taxon>Rhabditoidea</taxon>
        <taxon>Rhabditidae</taxon>
        <taxon>Peloderinae</taxon>
        <taxon>Caenorhabditis</taxon>
    </lineage>
</organism>
<reference evidence="2 3" key="1">
    <citation type="submission" date="2022-04" db="EMBL/GenBank/DDBJ databases">
        <title>Chromosome-level reference genomes for two strains of Caenorhabditis briggsae: an improved platform for comparative genomics.</title>
        <authorList>
            <person name="Stevens L."/>
            <person name="Andersen E."/>
        </authorList>
    </citation>
    <scope>NUCLEOTIDE SEQUENCE [LARGE SCALE GENOMIC DNA]</scope>
    <source>
        <strain evidence="2">VX34</strain>
        <tissue evidence="2">Whole-organism</tissue>
    </source>
</reference>
<evidence type="ECO:0000259" key="1">
    <source>
        <dbReference type="Pfam" id="PF07735"/>
    </source>
</evidence>
<dbReference type="EMBL" id="CP092620">
    <property type="protein sequence ID" value="UMM15095.1"/>
    <property type="molecule type" value="Genomic_DNA"/>
</dbReference>
<feature type="domain" description="Sdz-33 F-box" evidence="1">
    <location>
        <begin position="210"/>
        <end position="264"/>
    </location>
</feature>
<dbReference type="AlphaFoldDB" id="A0AAE9E882"/>